<dbReference type="AlphaFoldDB" id="A0A1Q9JLF3"/>
<sequence length="343" mass="37635">MTMEKKLFEPAKLGNLTLKNRLVRSALYDGAARLDGGLKDEAYTLYSKLAKGGVGMIIAGFTSVSDNDRYPGGMLPPSRDETIPQYQKLVDIVHRENCPIITQLALTGYYRGNTQLDPTDMTLDEVHSVIQMFIDAARRAKCAGFDGVQIHAAHFLFLSQFISPAVNRRSDSYGGSTENRMRILLEIMTGIREKAPNLHLTVKINSSDFVRNGLDAAESLEICKALAKAGIDSIEVSGNSPSVPRIRAGVNEGYFAPFAAALAEQVDVPVIAVGGWRSKDTMEDVLKNTKIEFLSLSRPLLREPDLPNKLQSGACTVAECVSCNACYSLQGHCVYRIRGKRIF</sequence>
<dbReference type="InterPro" id="IPR001155">
    <property type="entry name" value="OxRdtase_FMN_N"/>
</dbReference>
<keyword evidence="5" id="KW-1185">Reference proteome</keyword>
<dbReference type="SUPFAM" id="SSF51395">
    <property type="entry name" value="FMN-linked oxidoreductases"/>
    <property type="match status" value="1"/>
</dbReference>
<dbReference type="STRING" id="1261640.BHK98_11205"/>
<keyword evidence="1" id="KW-0285">Flavoprotein</keyword>
<name>A0A1Q9JLF3_9FIRM</name>
<reference evidence="4 5" key="1">
    <citation type="journal article" date="2016" name="Appl. Environ. Microbiol.">
        <title>Function and Phylogeny of Bacterial Butyryl Coenzyme A:Acetate Transferases and Their Diversity in the Proximal Colon of Swine.</title>
        <authorList>
            <person name="Trachsel J."/>
            <person name="Bayles D.O."/>
            <person name="Looft T."/>
            <person name="Levine U.Y."/>
            <person name="Allen H.K."/>
        </authorList>
    </citation>
    <scope>NUCLEOTIDE SEQUENCE [LARGE SCALE GENOMIC DNA]</scope>
    <source>
        <strain evidence="4 5">68-3-10</strain>
    </source>
</reference>
<evidence type="ECO:0000256" key="1">
    <source>
        <dbReference type="ARBA" id="ARBA00022630"/>
    </source>
</evidence>
<dbReference type="Proteomes" id="UP000187404">
    <property type="component" value="Unassembled WGS sequence"/>
</dbReference>
<gene>
    <name evidence="4" type="ORF">BHK98_11205</name>
</gene>
<protein>
    <submittedName>
        <fullName evidence="4">NADH-dependent flavin oxidoreductase</fullName>
    </submittedName>
</protein>
<dbReference type="Pfam" id="PF00724">
    <property type="entry name" value="Oxidored_FMN"/>
    <property type="match status" value="2"/>
</dbReference>
<dbReference type="GO" id="GO:0010181">
    <property type="term" value="F:FMN binding"/>
    <property type="evidence" value="ECO:0007669"/>
    <property type="project" value="InterPro"/>
</dbReference>
<dbReference type="InterPro" id="IPR013785">
    <property type="entry name" value="Aldolase_TIM"/>
</dbReference>
<organism evidence="4 5">
    <name type="scientific">Hornefia porci</name>
    <dbReference type="NCBI Taxonomy" id="2652292"/>
    <lineage>
        <taxon>Bacteria</taxon>
        <taxon>Bacillati</taxon>
        <taxon>Bacillota</taxon>
        <taxon>Clostridia</taxon>
        <taxon>Peptostreptococcales</taxon>
        <taxon>Anaerovoracaceae</taxon>
        <taxon>Hornefia</taxon>
    </lineage>
</organism>
<dbReference type="EMBL" id="MJIE01000001">
    <property type="protein sequence ID" value="OLR57043.1"/>
    <property type="molecule type" value="Genomic_DNA"/>
</dbReference>
<accession>A0A1Q9JLF3</accession>
<dbReference type="GO" id="GO:0016491">
    <property type="term" value="F:oxidoreductase activity"/>
    <property type="evidence" value="ECO:0007669"/>
    <property type="project" value="UniProtKB-KW"/>
</dbReference>
<evidence type="ECO:0000256" key="2">
    <source>
        <dbReference type="ARBA" id="ARBA00023002"/>
    </source>
</evidence>
<proteinExistence type="predicted"/>
<evidence type="ECO:0000259" key="3">
    <source>
        <dbReference type="Pfam" id="PF00724"/>
    </source>
</evidence>
<feature type="domain" description="NADH:flavin oxidoreductase/NADH oxidase N-terminal" evidence="3">
    <location>
        <begin position="116"/>
        <end position="313"/>
    </location>
</feature>
<feature type="domain" description="NADH:flavin oxidoreductase/NADH oxidase N-terminal" evidence="3">
    <location>
        <begin position="6"/>
        <end position="110"/>
    </location>
</feature>
<dbReference type="Gene3D" id="3.20.20.70">
    <property type="entry name" value="Aldolase class I"/>
    <property type="match status" value="1"/>
</dbReference>
<dbReference type="PANTHER" id="PTHR43656">
    <property type="entry name" value="BINDING OXIDOREDUCTASE, PUTATIVE (AFU_ORTHOLOGUE AFUA_2G08260)-RELATED"/>
    <property type="match status" value="1"/>
</dbReference>
<dbReference type="CDD" id="cd02803">
    <property type="entry name" value="OYE_like_FMN_family"/>
    <property type="match status" value="1"/>
</dbReference>
<evidence type="ECO:0000313" key="5">
    <source>
        <dbReference type="Proteomes" id="UP000187404"/>
    </source>
</evidence>
<dbReference type="InterPro" id="IPR051799">
    <property type="entry name" value="NADH_flavin_oxidoreductase"/>
</dbReference>
<dbReference type="PANTHER" id="PTHR43656:SF2">
    <property type="entry name" value="BINDING OXIDOREDUCTASE, PUTATIVE (AFU_ORTHOLOGUE AFUA_2G08260)-RELATED"/>
    <property type="match status" value="1"/>
</dbReference>
<evidence type="ECO:0000313" key="4">
    <source>
        <dbReference type="EMBL" id="OLR57043.1"/>
    </source>
</evidence>
<comment type="caution">
    <text evidence="4">The sequence shown here is derived from an EMBL/GenBank/DDBJ whole genome shotgun (WGS) entry which is preliminary data.</text>
</comment>
<keyword evidence="2" id="KW-0560">Oxidoreductase</keyword>